<organism evidence="1">
    <name type="scientific">Oryza punctata</name>
    <name type="common">Red rice</name>
    <dbReference type="NCBI Taxonomy" id="4537"/>
    <lineage>
        <taxon>Eukaryota</taxon>
        <taxon>Viridiplantae</taxon>
        <taxon>Streptophyta</taxon>
        <taxon>Embryophyta</taxon>
        <taxon>Tracheophyta</taxon>
        <taxon>Spermatophyta</taxon>
        <taxon>Magnoliopsida</taxon>
        <taxon>Liliopsida</taxon>
        <taxon>Poales</taxon>
        <taxon>Poaceae</taxon>
        <taxon>BOP clade</taxon>
        <taxon>Oryzoideae</taxon>
        <taxon>Oryzeae</taxon>
        <taxon>Oryzinae</taxon>
        <taxon>Oryza</taxon>
    </lineage>
</organism>
<dbReference type="EnsemblPlants" id="OPUNC05G09120.1">
    <property type="protein sequence ID" value="OPUNC05G09120.1"/>
    <property type="gene ID" value="OPUNC05G09120"/>
</dbReference>
<name>A0A0E0L0P8_ORYPU</name>
<keyword evidence="2" id="KW-1185">Reference proteome</keyword>
<sequence length="85" mass="9568">MAFLVPSEFSKDVNSSLVSFQSSNLLAEQLLNLEEKRTPEAVEMIIGMNAQDQVKNQTMAKELTNMNMLLQGQVFDVMDVRADED</sequence>
<dbReference type="Gramene" id="OPUNC05G09120.1">
    <property type="protein sequence ID" value="OPUNC05G09120.1"/>
    <property type="gene ID" value="OPUNC05G09120"/>
</dbReference>
<reference evidence="1" key="1">
    <citation type="submission" date="2015-04" db="UniProtKB">
        <authorList>
            <consortium name="EnsemblPlants"/>
        </authorList>
    </citation>
    <scope>IDENTIFICATION</scope>
</reference>
<dbReference type="AlphaFoldDB" id="A0A0E0L0P8"/>
<accession>A0A0E0L0P8</accession>
<proteinExistence type="predicted"/>
<reference evidence="1" key="2">
    <citation type="submission" date="2018-05" db="EMBL/GenBank/DDBJ databases">
        <title>OpunRS2 (Oryza punctata Reference Sequence Version 2).</title>
        <authorList>
            <person name="Zhang J."/>
            <person name="Kudrna D."/>
            <person name="Lee S."/>
            <person name="Talag J."/>
            <person name="Welchert J."/>
            <person name="Wing R.A."/>
        </authorList>
    </citation>
    <scope>NUCLEOTIDE SEQUENCE [LARGE SCALE GENOMIC DNA]</scope>
</reference>
<dbReference type="OMA" id="QVKNQTM"/>
<dbReference type="Proteomes" id="UP000026962">
    <property type="component" value="Chromosome 5"/>
</dbReference>
<evidence type="ECO:0000313" key="1">
    <source>
        <dbReference type="EnsemblPlants" id="OPUNC05G09120.1"/>
    </source>
</evidence>
<evidence type="ECO:0000313" key="2">
    <source>
        <dbReference type="Proteomes" id="UP000026962"/>
    </source>
</evidence>
<protein>
    <submittedName>
        <fullName evidence="1">Uncharacterized protein</fullName>
    </submittedName>
</protein>
<dbReference type="HOGENOM" id="CLU_2516576_0_0_1"/>